<accession>A0ABT4YPU1</accession>
<keyword evidence="3 8" id="KW-1133">Transmembrane helix</keyword>
<evidence type="ECO:0000313" key="12">
    <source>
        <dbReference type="Proteomes" id="UP001210678"/>
    </source>
</evidence>
<protein>
    <submittedName>
        <fullName evidence="11">Methyl-accepting chemotaxis protein</fullName>
    </submittedName>
</protein>
<proteinExistence type="inferred from homology"/>
<gene>
    <name evidence="11" type="ORF">PGX00_07865</name>
</gene>
<feature type="domain" description="HAMP" evidence="10">
    <location>
        <begin position="295"/>
        <end position="349"/>
    </location>
</feature>
<comment type="caution">
    <text evidence="11">The sequence shown here is derived from an EMBL/GenBank/DDBJ whole genome shotgun (WGS) entry which is preliminary data.</text>
</comment>
<keyword evidence="12" id="KW-1185">Reference proteome</keyword>
<evidence type="ECO:0000256" key="1">
    <source>
        <dbReference type="ARBA" id="ARBA00004141"/>
    </source>
</evidence>
<dbReference type="SMART" id="SM00283">
    <property type="entry name" value="MA"/>
    <property type="match status" value="1"/>
</dbReference>
<dbReference type="PANTHER" id="PTHR32089:SF119">
    <property type="entry name" value="METHYL-ACCEPTING CHEMOTAXIS PROTEIN CTPL"/>
    <property type="match status" value="1"/>
</dbReference>
<comment type="similarity">
    <text evidence="6">Belongs to the methyl-accepting chemotaxis (MCP) protein family.</text>
</comment>
<comment type="subcellular location">
    <subcellularLocation>
        <location evidence="1">Membrane</location>
        <topology evidence="1">Multi-pass membrane protein</topology>
    </subcellularLocation>
</comment>
<keyword evidence="2 8" id="KW-0812">Transmembrane</keyword>
<dbReference type="InterPro" id="IPR004089">
    <property type="entry name" value="MCPsignal_dom"/>
</dbReference>
<feature type="transmembrane region" description="Helical" evidence="8">
    <location>
        <begin position="272"/>
        <end position="293"/>
    </location>
</feature>
<dbReference type="EMBL" id="JAQLOI010000001">
    <property type="protein sequence ID" value="MDB1123581.1"/>
    <property type="molecule type" value="Genomic_DNA"/>
</dbReference>
<dbReference type="Proteomes" id="UP001210678">
    <property type="component" value="Unassembled WGS sequence"/>
</dbReference>
<reference evidence="11 12" key="1">
    <citation type="submission" date="2023-01" db="EMBL/GenBank/DDBJ databases">
        <title>Vibrio sp. KJ40-1 sp.nov, isolated from marine algae.</title>
        <authorList>
            <person name="Butt M."/>
            <person name="Kim J.M.J."/>
            <person name="Jeon C.O.C."/>
        </authorList>
    </citation>
    <scope>NUCLEOTIDE SEQUENCE [LARGE SCALE GENOMIC DNA]</scope>
    <source>
        <strain evidence="11 12">KJ40-1</strain>
    </source>
</reference>
<dbReference type="Pfam" id="PF00672">
    <property type="entry name" value="HAMP"/>
    <property type="match status" value="1"/>
</dbReference>
<dbReference type="PANTHER" id="PTHR32089">
    <property type="entry name" value="METHYL-ACCEPTING CHEMOTAXIS PROTEIN MCPB"/>
    <property type="match status" value="1"/>
</dbReference>
<name>A0ABT4YPU1_9VIBR</name>
<evidence type="ECO:0000256" key="8">
    <source>
        <dbReference type="SAM" id="Phobius"/>
    </source>
</evidence>
<evidence type="ECO:0000256" key="7">
    <source>
        <dbReference type="PROSITE-ProRule" id="PRU00284"/>
    </source>
</evidence>
<evidence type="ECO:0000256" key="3">
    <source>
        <dbReference type="ARBA" id="ARBA00022989"/>
    </source>
</evidence>
<organism evidence="11 12">
    <name type="scientific">Vibrio algarum</name>
    <dbReference type="NCBI Taxonomy" id="3020714"/>
    <lineage>
        <taxon>Bacteria</taxon>
        <taxon>Pseudomonadati</taxon>
        <taxon>Pseudomonadota</taxon>
        <taxon>Gammaproteobacteria</taxon>
        <taxon>Vibrionales</taxon>
        <taxon>Vibrionaceae</taxon>
        <taxon>Vibrio</taxon>
    </lineage>
</organism>
<evidence type="ECO:0000256" key="5">
    <source>
        <dbReference type="ARBA" id="ARBA00023224"/>
    </source>
</evidence>
<dbReference type="PROSITE" id="PS50111">
    <property type="entry name" value="CHEMOTAXIS_TRANSDUC_2"/>
    <property type="match status" value="1"/>
</dbReference>
<feature type="domain" description="Methyl-accepting transducer" evidence="9">
    <location>
        <begin position="354"/>
        <end position="597"/>
    </location>
</feature>
<dbReference type="PROSITE" id="PS50885">
    <property type="entry name" value="HAMP"/>
    <property type="match status" value="1"/>
</dbReference>
<evidence type="ECO:0000259" key="9">
    <source>
        <dbReference type="PROSITE" id="PS50111"/>
    </source>
</evidence>
<dbReference type="InterPro" id="IPR003660">
    <property type="entry name" value="HAMP_dom"/>
</dbReference>
<dbReference type="Gene3D" id="1.10.287.950">
    <property type="entry name" value="Methyl-accepting chemotaxis protein"/>
    <property type="match status" value="1"/>
</dbReference>
<dbReference type="CDD" id="cd11386">
    <property type="entry name" value="MCP_signal"/>
    <property type="match status" value="1"/>
</dbReference>
<evidence type="ECO:0000259" key="10">
    <source>
        <dbReference type="PROSITE" id="PS50885"/>
    </source>
</evidence>
<dbReference type="CDD" id="cd06225">
    <property type="entry name" value="HAMP"/>
    <property type="match status" value="1"/>
</dbReference>
<evidence type="ECO:0000256" key="6">
    <source>
        <dbReference type="ARBA" id="ARBA00029447"/>
    </source>
</evidence>
<dbReference type="SUPFAM" id="SSF58104">
    <property type="entry name" value="Methyl-accepting chemotaxis protein (MCP) signaling domain"/>
    <property type="match status" value="1"/>
</dbReference>
<keyword evidence="4 8" id="KW-0472">Membrane</keyword>
<dbReference type="Pfam" id="PF00015">
    <property type="entry name" value="MCPsignal"/>
    <property type="match status" value="1"/>
</dbReference>
<evidence type="ECO:0000256" key="4">
    <source>
        <dbReference type="ARBA" id="ARBA00023136"/>
    </source>
</evidence>
<evidence type="ECO:0000256" key="2">
    <source>
        <dbReference type="ARBA" id="ARBA00022692"/>
    </source>
</evidence>
<dbReference type="SMART" id="SM00304">
    <property type="entry name" value="HAMP"/>
    <property type="match status" value="1"/>
</dbReference>
<sequence>MDRFLLSQKEKIWIVLAVLILGFIGLAVYTSNSLKEMDYEYRLSIDVTNGSNEIEQTQVNLLKLANGLSAMNSQKVESVKSSIYAIQDKGQENKEYLRSVGMENRANELVTLIGGYRDALEPWLSLRSELGFNADDGKLGRLKEIAVVIEQKIAETGMVTLNSDFQAMIKAQQNYLLTPSEQNLKLFNRAKAGFANMSNTYAMLDLYEKELEEFSTTFEKVAVLSGQLSDIESQLYANQDAVLAVVAQITSELTIISERYQRIAADTADVSLWSILIACTILAFITIVIFITLSLSITRTLNQTNSALNLISKGNLKIRVPVTNNHKDEFNQLSLAINQTCENLAELVREVQSNSDALSLNAEELNQGIDRVVYGQSEAVEQTQILASATEEVSVTTQEVSNSLELVLAVSKSSAQSAEDGGNIITLAIESIEEVGTILTHAATHIQQLEEASNKIDSVMDIINGIAEQTNLLALNAAIEAARAGEQGRGFAVVADEVRNLAVRTVEAVAEISDTIETLKTESGEVIQYIGRSEKSMDVGRQKGNDAVQALSDITEKAEEASKQTDMIFSSIRELATTSQSMADSMSQISTSMSSIADSNDELKKTSQLVDKRSTTLHEKCLKFTL</sequence>
<dbReference type="RefSeq" id="WP_272134286.1">
    <property type="nucleotide sequence ID" value="NZ_JAQLOI010000001.1"/>
</dbReference>
<feature type="transmembrane region" description="Helical" evidence="8">
    <location>
        <begin position="12"/>
        <end position="29"/>
    </location>
</feature>
<evidence type="ECO:0000313" key="11">
    <source>
        <dbReference type="EMBL" id="MDB1123581.1"/>
    </source>
</evidence>
<keyword evidence="5 7" id="KW-0807">Transducer</keyword>